<dbReference type="HOGENOM" id="CLU_368095_0_0_1"/>
<dbReference type="SUPFAM" id="SSF56219">
    <property type="entry name" value="DNase I-like"/>
    <property type="match status" value="1"/>
</dbReference>
<dbReference type="Gene3D" id="3.60.10.10">
    <property type="entry name" value="Endonuclease/exonuclease/phosphatase"/>
    <property type="match status" value="1"/>
</dbReference>
<keyword evidence="4" id="KW-1185">Reference proteome</keyword>
<dbReference type="InterPro" id="IPR005135">
    <property type="entry name" value="Endo/exonuclease/phosphatase"/>
</dbReference>
<dbReference type="GO" id="GO:0003824">
    <property type="term" value="F:catalytic activity"/>
    <property type="evidence" value="ECO:0007669"/>
    <property type="project" value="InterPro"/>
</dbReference>
<reference evidence="4" key="2">
    <citation type="submission" date="2015-01" db="EMBL/GenBank/DDBJ databases">
        <title>Evolutionary Origins and Diversification of the Mycorrhizal Mutualists.</title>
        <authorList>
            <consortium name="DOE Joint Genome Institute"/>
            <consortium name="Mycorrhizal Genomics Consortium"/>
            <person name="Kohler A."/>
            <person name="Kuo A."/>
            <person name="Nagy L.G."/>
            <person name="Floudas D."/>
            <person name="Copeland A."/>
            <person name="Barry K.W."/>
            <person name="Cichocki N."/>
            <person name="Veneault-Fourrey C."/>
            <person name="LaButti K."/>
            <person name="Lindquist E.A."/>
            <person name="Lipzen A."/>
            <person name="Lundell T."/>
            <person name="Morin E."/>
            <person name="Murat C."/>
            <person name="Riley R."/>
            <person name="Ohm R."/>
            <person name="Sun H."/>
            <person name="Tunlid A."/>
            <person name="Henrissat B."/>
            <person name="Grigoriev I.V."/>
            <person name="Hibbett D.S."/>
            <person name="Martin F."/>
        </authorList>
    </citation>
    <scope>NUCLEOTIDE SEQUENCE [LARGE SCALE GENOMIC DNA]</scope>
    <source>
        <strain evidence="4">MUT 4182</strain>
    </source>
</reference>
<sequence>MRTLRSSIRPSPKATGTATKTTEPRHTPKGYARRSRRSSRLFSSKIDRHAAAPSMVTVSLRVRGCNIRGGMFTKLRQSPLASLVHESDVLLLQETHLREGEGDAIQRYCSTHEIISNPRPLRTDMKRPGGGVATLIRKGIQFKKMEDLSSTDILTIEAGGILLMNIYVPPEGSTAIWPEDRESPMQLAADLISLARQRSLPLLILGDWNARTGNMSPTLDHPKRISVDMTVNSRGRELLRIAGAEELQILNGTQGGDAGVGHLTCFHSMGSSVVDYALISKEHISMISHFEVRKPVSPWTDHACLAVTATPTQHPVTTNRAKPPKKSSCSEVKQEAPSTTLDTLLSQAMSSIPSLTQRLATVYGPVTSTAYDLSTVYIASKKGRNRCGLMAAAAGVFWRANSSRNLSHRINGPQNSERALLIGLLHALKTSDPVKPLKVYCTSQSLIHLVKDRCTSPDFDANSHQNADVLIPVITVITQRMAQLILVVLDTAKLNLGYLQASRLATDGIMESALPAPTPTTNDYGAFLPREWTGCLPAPRLIPGAPKIVISGYEDNCVASTNNPRKSGAMRKPHTAADRGRRAHRKRSSAARIRSANKKLLSEASPGGFWRTVRKLRNSGSTDTPLPLQTIADEFEDRMQGKTRDISNFDLDQMELARIRDNEIPPMTRDPSESRCFSRPFTCEEGRSVVMAQDDSYRYSEGKAPIRQTIQLQNYRTGKLFSKTFHPPDRRQIQGMVLGKGLPTPNTEWLPPRLQDK</sequence>
<name>A0A0C3KBU7_9AGAM</name>
<feature type="compositionally biased region" description="Basic residues" evidence="1">
    <location>
        <begin position="27"/>
        <end position="39"/>
    </location>
</feature>
<dbReference type="Proteomes" id="UP000054248">
    <property type="component" value="Unassembled WGS sequence"/>
</dbReference>
<dbReference type="EMBL" id="KN823252">
    <property type="protein sequence ID" value="KIO18898.1"/>
    <property type="molecule type" value="Genomic_DNA"/>
</dbReference>
<evidence type="ECO:0000313" key="4">
    <source>
        <dbReference type="Proteomes" id="UP000054248"/>
    </source>
</evidence>
<dbReference type="InterPro" id="IPR036397">
    <property type="entry name" value="RNaseH_sf"/>
</dbReference>
<reference evidence="3 4" key="1">
    <citation type="submission" date="2014-04" db="EMBL/GenBank/DDBJ databases">
        <authorList>
            <consortium name="DOE Joint Genome Institute"/>
            <person name="Kuo A."/>
            <person name="Girlanda M."/>
            <person name="Perotto S."/>
            <person name="Kohler A."/>
            <person name="Nagy L.G."/>
            <person name="Floudas D."/>
            <person name="Copeland A."/>
            <person name="Barry K.W."/>
            <person name="Cichocki N."/>
            <person name="Veneault-Fourrey C."/>
            <person name="LaButti K."/>
            <person name="Lindquist E.A."/>
            <person name="Lipzen A."/>
            <person name="Lundell T."/>
            <person name="Morin E."/>
            <person name="Murat C."/>
            <person name="Sun H."/>
            <person name="Tunlid A."/>
            <person name="Henrissat B."/>
            <person name="Grigoriev I.V."/>
            <person name="Hibbett D.S."/>
            <person name="Martin F."/>
            <person name="Nordberg H.P."/>
            <person name="Cantor M.N."/>
            <person name="Hua S.X."/>
        </authorList>
    </citation>
    <scope>NUCLEOTIDE SEQUENCE [LARGE SCALE GENOMIC DNA]</scope>
    <source>
        <strain evidence="3 4">MUT 4182</strain>
    </source>
</reference>
<evidence type="ECO:0000256" key="1">
    <source>
        <dbReference type="SAM" id="MobiDB-lite"/>
    </source>
</evidence>
<dbReference type="Pfam" id="PF03372">
    <property type="entry name" value="Exo_endo_phos"/>
    <property type="match status" value="1"/>
</dbReference>
<evidence type="ECO:0000259" key="2">
    <source>
        <dbReference type="Pfam" id="PF03372"/>
    </source>
</evidence>
<dbReference type="OrthoDB" id="245563at2759"/>
<feature type="region of interest" description="Disordered" evidence="1">
    <location>
        <begin position="314"/>
        <end position="334"/>
    </location>
</feature>
<gene>
    <name evidence="3" type="ORF">M407DRAFT_11652</name>
</gene>
<dbReference type="AlphaFoldDB" id="A0A0C3KBU7"/>
<feature type="domain" description="Endonuclease/exonuclease/phosphatase" evidence="2">
    <location>
        <begin position="66"/>
        <end position="220"/>
    </location>
</feature>
<feature type="compositionally biased region" description="Polar residues" evidence="1">
    <location>
        <begin position="1"/>
        <end position="21"/>
    </location>
</feature>
<dbReference type="GO" id="GO:0003676">
    <property type="term" value="F:nucleic acid binding"/>
    <property type="evidence" value="ECO:0007669"/>
    <property type="project" value="InterPro"/>
</dbReference>
<protein>
    <recommendedName>
        <fullName evidence="2">Endonuclease/exonuclease/phosphatase domain-containing protein</fullName>
    </recommendedName>
</protein>
<feature type="region of interest" description="Disordered" evidence="1">
    <location>
        <begin position="1"/>
        <end position="44"/>
    </location>
</feature>
<dbReference type="InterPro" id="IPR036691">
    <property type="entry name" value="Endo/exonu/phosph_ase_sf"/>
</dbReference>
<dbReference type="Gene3D" id="3.30.420.10">
    <property type="entry name" value="Ribonuclease H-like superfamily/Ribonuclease H"/>
    <property type="match status" value="1"/>
</dbReference>
<feature type="region of interest" description="Disordered" evidence="1">
    <location>
        <begin position="738"/>
        <end position="757"/>
    </location>
</feature>
<evidence type="ECO:0000313" key="3">
    <source>
        <dbReference type="EMBL" id="KIO18898.1"/>
    </source>
</evidence>
<dbReference type="STRING" id="1051891.A0A0C3KBU7"/>
<feature type="region of interest" description="Disordered" evidence="1">
    <location>
        <begin position="561"/>
        <end position="596"/>
    </location>
</feature>
<proteinExistence type="predicted"/>
<accession>A0A0C3KBU7</accession>
<organism evidence="3 4">
    <name type="scientific">Tulasnella calospora MUT 4182</name>
    <dbReference type="NCBI Taxonomy" id="1051891"/>
    <lineage>
        <taxon>Eukaryota</taxon>
        <taxon>Fungi</taxon>
        <taxon>Dikarya</taxon>
        <taxon>Basidiomycota</taxon>
        <taxon>Agaricomycotina</taxon>
        <taxon>Agaricomycetes</taxon>
        <taxon>Cantharellales</taxon>
        <taxon>Tulasnellaceae</taxon>
        <taxon>Tulasnella</taxon>
    </lineage>
</organism>